<dbReference type="PANTHER" id="PTHR31616:SF0">
    <property type="entry name" value="GLUCAN 1,4-ALPHA-GLUCOSIDASE"/>
    <property type="match status" value="1"/>
</dbReference>
<dbReference type="GO" id="GO:0004553">
    <property type="term" value="F:hydrolase activity, hydrolyzing O-glycosyl compounds"/>
    <property type="evidence" value="ECO:0007669"/>
    <property type="project" value="TreeGrafter"/>
</dbReference>
<dbReference type="GO" id="GO:0005975">
    <property type="term" value="P:carbohydrate metabolic process"/>
    <property type="evidence" value="ECO:0007669"/>
    <property type="project" value="InterPro"/>
</dbReference>
<evidence type="ECO:0000256" key="1">
    <source>
        <dbReference type="SAM" id="Phobius"/>
    </source>
</evidence>
<comment type="caution">
    <text evidence="2">The sequence shown here is derived from an EMBL/GenBank/DDBJ whole genome shotgun (WGS) entry which is preliminary data.</text>
</comment>
<proteinExistence type="predicted"/>
<evidence type="ECO:0000313" key="3">
    <source>
        <dbReference type="Proteomes" id="UP001301350"/>
    </source>
</evidence>
<gene>
    <name evidence="2" type="ORF">CDCA_CDCA12G3513</name>
</gene>
<keyword evidence="3" id="KW-1185">Reference proteome</keyword>
<dbReference type="Gene3D" id="1.50.10.10">
    <property type="match status" value="1"/>
</dbReference>
<protein>
    <submittedName>
        <fullName evidence="2">Uncharacterized protein</fullName>
    </submittedName>
</protein>
<keyword evidence="1" id="KW-0472">Membrane</keyword>
<dbReference type="SUPFAM" id="SSF48208">
    <property type="entry name" value="Six-hairpin glycosidases"/>
    <property type="match status" value="1"/>
</dbReference>
<keyword evidence="1" id="KW-0812">Transmembrane</keyword>
<sequence>MRRRSSPQIKQPHHGLYRFFGIHGLSLYSGVLIAFLFLAWHTARHRPITLFFPYLPLPARTPSLCESPAPRDGIPAVILTNWEDQVITLAIERDCPDTPRPDRLPGITSYRLFGEDLVGGASSVSSDTVALRPVHCSDAVTSDRCTYGPVVTLSSRGFSCTRHGSCTATYDSSEWTLNVTYRFPPQQPFYLTEVQVAAPPGITAVSLLSLLITEALATRLGGAPVLCQPNVEYDAAAEVYVADTTACGGYYLASGTWNQSAVSGYAVLPEDAALRDYFAAGRPLHNVTEAVLRRAGIAVEMQMPLIDTAATVTAPVHWFRALGRTRAEVMAAVRRAHGTIQDADSRPSVLDWQAHTRDAYETWLARGPAPDRCPDGDTTDSGCLDADALRLYEHSLVLMKNSQNPYSGALVSSFHPLYGYKQWMRDAALLTTIFTELNYTDEARQWLQWASRLELRPVAAGGGYHTCYDAWTGQVADFVEPQYDASFAYLLAASRYALRTDNDSLWYYPYGRSRMQSLQEWLLRSREADGLVPPDYSIWEESSDPVSGRALPPKYYAFTQAMAYAAAVAAAQVARRFQHDDARADALMQRAAEIRAAVNRWFWDDRRGYYARAVERMDVWPAPDVPVVDARLDASALFVCLFGMQQHPGQCQRHVEASRQRLQTCGDGVMRYRHDAYFHDGVFSPCGREATARSPPWGVCTAFQLWADLLHGRRDAALRRLQWLVRHAARGHMPVGEANDPVTGVGLQASSPDIYEYAGVYALSVLLVQRRAWFWNPLANLTDA</sequence>
<accession>A0AAV9IZG5</accession>
<organism evidence="2 3">
    <name type="scientific">Cyanidium caldarium</name>
    <name type="common">Red alga</name>
    <dbReference type="NCBI Taxonomy" id="2771"/>
    <lineage>
        <taxon>Eukaryota</taxon>
        <taxon>Rhodophyta</taxon>
        <taxon>Bangiophyceae</taxon>
        <taxon>Cyanidiales</taxon>
        <taxon>Cyanidiaceae</taxon>
        <taxon>Cyanidium</taxon>
    </lineage>
</organism>
<feature type="transmembrane region" description="Helical" evidence="1">
    <location>
        <begin position="20"/>
        <end position="40"/>
    </location>
</feature>
<dbReference type="EMBL" id="JANCYW010000012">
    <property type="protein sequence ID" value="KAK4537488.1"/>
    <property type="molecule type" value="Genomic_DNA"/>
</dbReference>
<dbReference type="Proteomes" id="UP001301350">
    <property type="component" value="Unassembled WGS sequence"/>
</dbReference>
<reference evidence="2 3" key="1">
    <citation type="submission" date="2022-07" db="EMBL/GenBank/DDBJ databases">
        <title>Genome-wide signatures of adaptation to extreme environments.</title>
        <authorList>
            <person name="Cho C.H."/>
            <person name="Yoon H.S."/>
        </authorList>
    </citation>
    <scope>NUCLEOTIDE SEQUENCE [LARGE SCALE GENOMIC DNA]</scope>
    <source>
        <strain evidence="2 3">DBV 063 E5</strain>
    </source>
</reference>
<keyword evidence="1" id="KW-1133">Transmembrane helix</keyword>
<dbReference type="InterPro" id="IPR008928">
    <property type="entry name" value="6-hairpin_glycosidase_sf"/>
</dbReference>
<dbReference type="PANTHER" id="PTHR31616">
    <property type="entry name" value="TREHALASE"/>
    <property type="match status" value="1"/>
</dbReference>
<evidence type="ECO:0000313" key="2">
    <source>
        <dbReference type="EMBL" id="KAK4537488.1"/>
    </source>
</evidence>
<dbReference type="InterPro" id="IPR012341">
    <property type="entry name" value="6hp_glycosidase-like_sf"/>
</dbReference>
<name>A0AAV9IZG5_CYACA</name>
<dbReference type="AlphaFoldDB" id="A0AAV9IZG5"/>